<gene>
    <name evidence="10 15" type="primary">miaA</name>
    <name evidence="15" type="ORF">D5R93_08505</name>
</gene>
<feature type="binding site" evidence="10">
    <location>
        <begin position="12"/>
        <end position="19"/>
    </location>
    <ligand>
        <name>ATP</name>
        <dbReference type="ChEBI" id="CHEBI:30616"/>
    </ligand>
</feature>
<dbReference type="PANTHER" id="PTHR11088:SF60">
    <property type="entry name" value="TRNA DIMETHYLALLYLTRANSFERASE"/>
    <property type="match status" value="1"/>
</dbReference>
<dbReference type="RefSeq" id="WP_119836091.1">
    <property type="nucleotide sequence ID" value="NZ_CP032514.1"/>
</dbReference>
<accession>A0ABN5PP06</accession>
<dbReference type="NCBIfam" id="TIGR00174">
    <property type="entry name" value="miaA"/>
    <property type="match status" value="1"/>
</dbReference>
<evidence type="ECO:0000256" key="2">
    <source>
        <dbReference type="ARBA" id="ARBA00003213"/>
    </source>
</evidence>
<comment type="cofactor">
    <cofactor evidence="1 10">
        <name>Mg(2+)</name>
        <dbReference type="ChEBI" id="CHEBI:18420"/>
    </cofactor>
</comment>
<keyword evidence="6 10" id="KW-0547">Nucleotide-binding</keyword>
<evidence type="ECO:0000256" key="13">
    <source>
        <dbReference type="RuleBase" id="RU003785"/>
    </source>
</evidence>
<dbReference type="Gene3D" id="1.10.20.140">
    <property type="match status" value="1"/>
</dbReference>
<comment type="subunit">
    <text evidence="10">Monomer.</text>
</comment>
<dbReference type="Proteomes" id="UP000273001">
    <property type="component" value="Chromosome"/>
</dbReference>
<evidence type="ECO:0000313" key="16">
    <source>
        <dbReference type="Proteomes" id="UP000273001"/>
    </source>
</evidence>
<evidence type="ECO:0000256" key="14">
    <source>
        <dbReference type="SAM" id="MobiDB-lite"/>
    </source>
</evidence>
<reference evidence="15 16" key="1">
    <citation type="submission" date="2018-09" db="EMBL/GenBank/DDBJ databases">
        <authorList>
            <person name="Li J."/>
        </authorList>
    </citation>
    <scope>NUCLEOTIDE SEQUENCE [LARGE SCALE GENOMIC DNA]</scope>
    <source>
        <strain evidence="15 16">2129</strain>
    </source>
</reference>
<evidence type="ECO:0000256" key="8">
    <source>
        <dbReference type="ARBA" id="ARBA00022842"/>
    </source>
</evidence>
<evidence type="ECO:0000256" key="10">
    <source>
        <dbReference type="HAMAP-Rule" id="MF_00185"/>
    </source>
</evidence>
<keyword evidence="8 10" id="KW-0460">Magnesium</keyword>
<dbReference type="InterPro" id="IPR018022">
    <property type="entry name" value="IPT"/>
</dbReference>
<evidence type="ECO:0000256" key="7">
    <source>
        <dbReference type="ARBA" id="ARBA00022840"/>
    </source>
</evidence>
<dbReference type="InterPro" id="IPR039657">
    <property type="entry name" value="Dimethylallyltransferase"/>
</dbReference>
<comment type="catalytic activity">
    <reaction evidence="9 10 11">
        <text>adenosine(37) in tRNA + dimethylallyl diphosphate = N(6)-dimethylallyladenosine(37) in tRNA + diphosphate</text>
        <dbReference type="Rhea" id="RHEA:26482"/>
        <dbReference type="Rhea" id="RHEA-COMP:10162"/>
        <dbReference type="Rhea" id="RHEA-COMP:10375"/>
        <dbReference type="ChEBI" id="CHEBI:33019"/>
        <dbReference type="ChEBI" id="CHEBI:57623"/>
        <dbReference type="ChEBI" id="CHEBI:74411"/>
        <dbReference type="ChEBI" id="CHEBI:74415"/>
        <dbReference type="EC" id="2.5.1.75"/>
    </reaction>
</comment>
<dbReference type="GO" id="GO:0052381">
    <property type="term" value="F:tRNA dimethylallyltransferase activity"/>
    <property type="evidence" value="ECO:0007669"/>
    <property type="project" value="UniProtKB-EC"/>
</dbReference>
<dbReference type="SUPFAM" id="SSF52540">
    <property type="entry name" value="P-loop containing nucleoside triphosphate hydrolases"/>
    <property type="match status" value="1"/>
</dbReference>
<evidence type="ECO:0000256" key="5">
    <source>
        <dbReference type="ARBA" id="ARBA00022694"/>
    </source>
</evidence>
<dbReference type="Pfam" id="PF01715">
    <property type="entry name" value="IPPT"/>
    <property type="match status" value="1"/>
</dbReference>
<organism evidence="15 16">
    <name type="scientific">Actinomyces lilanjuaniae</name>
    <dbReference type="NCBI Taxonomy" id="2321394"/>
    <lineage>
        <taxon>Bacteria</taxon>
        <taxon>Bacillati</taxon>
        <taxon>Actinomycetota</taxon>
        <taxon>Actinomycetes</taxon>
        <taxon>Actinomycetales</taxon>
        <taxon>Actinomycetaceae</taxon>
        <taxon>Actinomyces</taxon>
    </lineage>
</organism>
<dbReference type="EMBL" id="CP032514">
    <property type="protein sequence ID" value="AYD90041.1"/>
    <property type="molecule type" value="Genomic_DNA"/>
</dbReference>
<keyword evidence="16" id="KW-1185">Reference proteome</keyword>
<feature type="site" description="Interaction with substrate tRNA" evidence="10">
    <location>
        <position position="137"/>
    </location>
</feature>
<evidence type="ECO:0000256" key="1">
    <source>
        <dbReference type="ARBA" id="ARBA00001946"/>
    </source>
</evidence>
<feature type="binding site" evidence="10">
    <location>
        <begin position="14"/>
        <end position="19"/>
    </location>
    <ligand>
        <name>substrate</name>
    </ligand>
</feature>
<dbReference type="InterPro" id="IPR027417">
    <property type="entry name" value="P-loop_NTPase"/>
</dbReference>
<name>A0ABN5PP06_9ACTO</name>
<feature type="region of interest" description="Disordered" evidence="14">
    <location>
        <begin position="26"/>
        <end position="51"/>
    </location>
</feature>
<comment type="similarity">
    <text evidence="3 10 13">Belongs to the IPP transferase family.</text>
</comment>
<evidence type="ECO:0000256" key="6">
    <source>
        <dbReference type="ARBA" id="ARBA00022741"/>
    </source>
</evidence>
<dbReference type="EC" id="2.5.1.75" evidence="10"/>
<protein>
    <recommendedName>
        <fullName evidence="10">tRNA dimethylallyltransferase</fullName>
        <ecNumber evidence="10">2.5.1.75</ecNumber>
    </recommendedName>
    <alternativeName>
        <fullName evidence="10">Dimethylallyl diphosphate:tRNA dimethylallyltransferase</fullName>
        <shortName evidence="10">DMAPP:tRNA dimethylallyltransferase</shortName>
        <shortName evidence="10">DMATase</shortName>
    </alternativeName>
    <alternativeName>
        <fullName evidence="10">Isopentenyl-diphosphate:tRNA isopentenyltransferase</fullName>
        <shortName evidence="10">IPP transferase</shortName>
        <shortName evidence="10">IPPT</shortName>
        <shortName evidence="10">IPTase</shortName>
    </alternativeName>
</protein>
<evidence type="ECO:0000256" key="9">
    <source>
        <dbReference type="ARBA" id="ARBA00049563"/>
    </source>
</evidence>
<evidence type="ECO:0000256" key="12">
    <source>
        <dbReference type="RuleBase" id="RU003784"/>
    </source>
</evidence>
<keyword evidence="5 10" id="KW-0819">tRNA processing</keyword>
<feature type="site" description="Interaction with substrate tRNA" evidence="10">
    <location>
        <position position="158"/>
    </location>
</feature>
<proteinExistence type="inferred from homology"/>
<evidence type="ECO:0000313" key="15">
    <source>
        <dbReference type="EMBL" id="AYD90041.1"/>
    </source>
</evidence>
<dbReference type="Gene3D" id="3.40.50.300">
    <property type="entry name" value="P-loop containing nucleotide triphosphate hydrolases"/>
    <property type="match status" value="1"/>
</dbReference>
<feature type="compositionally biased region" description="Polar residues" evidence="14">
    <location>
        <begin position="35"/>
        <end position="46"/>
    </location>
</feature>
<comment type="function">
    <text evidence="2 10 12">Catalyzes the transfer of a dimethylallyl group onto the adenine at position 37 in tRNAs that read codons beginning with uridine, leading to the formation of N6-(dimethylallyl)adenosine (i(6)A).</text>
</comment>
<keyword evidence="4 10" id="KW-0808">Transferase</keyword>
<dbReference type="PANTHER" id="PTHR11088">
    <property type="entry name" value="TRNA DIMETHYLALLYLTRANSFERASE"/>
    <property type="match status" value="1"/>
</dbReference>
<evidence type="ECO:0000256" key="4">
    <source>
        <dbReference type="ARBA" id="ARBA00022679"/>
    </source>
</evidence>
<comment type="caution">
    <text evidence="10">Lacks conserved residue(s) required for the propagation of feature annotation.</text>
</comment>
<evidence type="ECO:0000256" key="3">
    <source>
        <dbReference type="ARBA" id="ARBA00005842"/>
    </source>
</evidence>
<evidence type="ECO:0000256" key="11">
    <source>
        <dbReference type="RuleBase" id="RU003783"/>
    </source>
</evidence>
<keyword evidence="7 10" id="KW-0067">ATP-binding</keyword>
<dbReference type="HAMAP" id="MF_00185">
    <property type="entry name" value="IPP_trans"/>
    <property type="match status" value="1"/>
</dbReference>
<sequence length="355" mass="37986">MGTRGARVVVAGPTASGKSALALDLADRLGPGSSPGDTTSQGSTARASCGLGDTRGCGPCGPGRIEVVSADASQLYRGMDIGTAKLPADQRRGYPHHQIDVLHVTQEASVAAYQRHARADLDAIESRGSRPLVVGGSGLYLRALTDSLDFPGTDPQVRARLEERVQEEGTARLHTELEERDPQAAARVSPGDSRRIVRALEVLEVTGRPFSASLPRYEDVSPTVHLALRPQREALSTRITARAEAMFASGLVEETQALVGEGLREGPTASRAIGYAQALSVLDGRCSVEEAAADTAQATRQLAARQLKWFRRDPRVHWLDVELAPDGEPVQVQWQRVVDRAVELVQEADSRVVAG</sequence>